<keyword evidence="5 6" id="KW-0694">RNA-binding</keyword>
<comment type="caution">
    <text evidence="8">The sequence shown here is derived from an EMBL/GenBank/DDBJ whole genome shotgun (WGS) entry which is preliminary data.</text>
</comment>
<dbReference type="NCBIfam" id="TIGR00188">
    <property type="entry name" value="rnpA"/>
    <property type="match status" value="1"/>
</dbReference>
<dbReference type="SUPFAM" id="SSF54211">
    <property type="entry name" value="Ribosomal protein S5 domain 2-like"/>
    <property type="match status" value="1"/>
</dbReference>
<dbReference type="GO" id="GO:0001682">
    <property type="term" value="P:tRNA 5'-leader removal"/>
    <property type="evidence" value="ECO:0007669"/>
    <property type="project" value="UniProtKB-UniRule"/>
</dbReference>
<dbReference type="GO" id="GO:0030677">
    <property type="term" value="C:ribonuclease P complex"/>
    <property type="evidence" value="ECO:0007669"/>
    <property type="project" value="TreeGrafter"/>
</dbReference>
<comment type="function">
    <text evidence="6">RNaseP catalyzes the removal of the 5'-leader sequence from pre-tRNA to produce the mature 5'-terminus. It can also cleave other RNA substrates such as 4.5S RNA. The protein component plays an auxiliary but essential role in vivo by binding to the 5'-leader sequence and broadening the substrate specificity of the ribozyme.</text>
</comment>
<evidence type="ECO:0000256" key="1">
    <source>
        <dbReference type="ARBA" id="ARBA00022694"/>
    </source>
</evidence>
<proteinExistence type="inferred from homology"/>
<reference evidence="8 9" key="1">
    <citation type="submission" date="2019-02" db="EMBL/GenBank/DDBJ databases">
        <title>Prokaryotic population dynamics and viral predation in marine succession experiment using metagenomics: the confinement effect.</title>
        <authorList>
            <person name="Haro-Moreno J.M."/>
            <person name="Rodriguez-Valera F."/>
            <person name="Lopez-Perez M."/>
        </authorList>
    </citation>
    <scope>NUCLEOTIDE SEQUENCE [LARGE SCALE GENOMIC DNA]</scope>
    <source>
        <strain evidence="8">MED-G157</strain>
    </source>
</reference>
<dbReference type="EMBL" id="SHAG01000001">
    <property type="protein sequence ID" value="RZO77731.1"/>
    <property type="molecule type" value="Genomic_DNA"/>
</dbReference>
<evidence type="ECO:0000256" key="5">
    <source>
        <dbReference type="ARBA" id="ARBA00022884"/>
    </source>
</evidence>
<dbReference type="AlphaFoldDB" id="A0A520S5J1"/>
<keyword evidence="1 6" id="KW-0819">tRNA processing</keyword>
<dbReference type="InterPro" id="IPR020568">
    <property type="entry name" value="Ribosomal_Su5_D2-typ_SF"/>
</dbReference>
<comment type="similarity">
    <text evidence="6">Belongs to the RnpA family.</text>
</comment>
<dbReference type="PANTHER" id="PTHR33992:SF1">
    <property type="entry name" value="RIBONUCLEASE P PROTEIN COMPONENT"/>
    <property type="match status" value="1"/>
</dbReference>
<evidence type="ECO:0000313" key="9">
    <source>
        <dbReference type="Proteomes" id="UP000316199"/>
    </source>
</evidence>
<dbReference type="Gene3D" id="3.30.230.10">
    <property type="match status" value="1"/>
</dbReference>
<protein>
    <recommendedName>
        <fullName evidence="6 7">Ribonuclease P protein component</fullName>
        <shortName evidence="6">RNase P protein</shortName>
        <shortName evidence="6">RNaseP protein</shortName>
        <ecNumber evidence="6 7">3.1.26.5</ecNumber>
    </recommendedName>
    <alternativeName>
        <fullName evidence="6">Protein C5</fullName>
    </alternativeName>
</protein>
<dbReference type="InterPro" id="IPR014721">
    <property type="entry name" value="Ribsml_uS5_D2-typ_fold_subgr"/>
</dbReference>
<evidence type="ECO:0000256" key="7">
    <source>
        <dbReference type="NCBIfam" id="TIGR00188"/>
    </source>
</evidence>
<gene>
    <name evidence="6 8" type="primary">rnpA</name>
    <name evidence="8" type="ORF">EVA68_00460</name>
</gene>
<evidence type="ECO:0000313" key="8">
    <source>
        <dbReference type="EMBL" id="RZO77731.1"/>
    </source>
</evidence>
<organism evidence="8 9">
    <name type="scientific">OM182 bacterium</name>
    <dbReference type="NCBI Taxonomy" id="2510334"/>
    <lineage>
        <taxon>Bacteria</taxon>
        <taxon>Pseudomonadati</taxon>
        <taxon>Pseudomonadota</taxon>
        <taxon>Gammaproteobacteria</taxon>
        <taxon>OMG group</taxon>
        <taxon>OM182 clade</taxon>
    </lineage>
</organism>
<accession>A0A520S5J1</accession>
<dbReference type="PANTHER" id="PTHR33992">
    <property type="entry name" value="RIBONUCLEASE P PROTEIN COMPONENT"/>
    <property type="match status" value="1"/>
</dbReference>
<dbReference type="InterPro" id="IPR000100">
    <property type="entry name" value="RNase_P"/>
</dbReference>
<dbReference type="GO" id="GO:0042781">
    <property type="term" value="F:3'-tRNA processing endoribonuclease activity"/>
    <property type="evidence" value="ECO:0007669"/>
    <property type="project" value="TreeGrafter"/>
</dbReference>
<keyword evidence="3 6" id="KW-0255">Endonuclease</keyword>
<dbReference type="GO" id="GO:0000049">
    <property type="term" value="F:tRNA binding"/>
    <property type="evidence" value="ECO:0007669"/>
    <property type="project" value="UniProtKB-UniRule"/>
</dbReference>
<dbReference type="Proteomes" id="UP000316199">
    <property type="component" value="Unassembled WGS sequence"/>
</dbReference>
<evidence type="ECO:0000256" key="3">
    <source>
        <dbReference type="ARBA" id="ARBA00022759"/>
    </source>
</evidence>
<evidence type="ECO:0000256" key="2">
    <source>
        <dbReference type="ARBA" id="ARBA00022722"/>
    </source>
</evidence>
<dbReference type="EC" id="3.1.26.5" evidence="6 7"/>
<comment type="catalytic activity">
    <reaction evidence="6">
        <text>Endonucleolytic cleavage of RNA, removing 5'-extranucleotides from tRNA precursor.</text>
        <dbReference type="EC" id="3.1.26.5"/>
    </reaction>
</comment>
<dbReference type="HAMAP" id="MF_00227">
    <property type="entry name" value="RNase_P"/>
    <property type="match status" value="1"/>
</dbReference>
<evidence type="ECO:0000256" key="4">
    <source>
        <dbReference type="ARBA" id="ARBA00022801"/>
    </source>
</evidence>
<comment type="subunit">
    <text evidence="6">Consists of a catalytic RNA component (M1 or rnpB) and a protein subunit.</text>
</comment>
<dbReference type="Pfam" id="PF00825">
    <property type="entry name" value="Ribonuclease_P"/>
    <property type="match status" value="1"/>
</dbReference>
<name>A0A520S5J1_9GAMM</name>
<keyword evidence="4 6" id="KW-0378">Hydrolase</keyword>
<sequence>MTNAVSALSLPKCARLLHSSEFNKVFQDTRLRVSKSAFLVLGNRNDLNRSRLGLIIGRKVASSAVKRNSIKRIIRESFRHISLESLDIIVLARPSSINFAKADLRGILDTLFIELKSKSRHL</sequence>
<dbReference type="GO" id="GO:0004526">
    <property type="term" value="F:ribonuclease P activity"/>
    <property type="evidence" value="ECO:0007669"/>
    <property type="project" value="UniProtKB-UniRule"/>
</dbReference>
<keyword evidence="2 6" id="KW-0540">Nuclease</keyword>
<evidence type="ECO:0000256" key="6">
    <source>
        <dbReference type="HAMAP-Rule" id="MF_00227"/>
    </source>
</evidence>